<evidence type="ECO:0000313" key="3">
    <source>
        <dbReference type="Proteomes" id="UP000593890"/>
    </source>
</evidence>
<keyword evidence="1" id="KW-0472">Membrane</keyword>
<evidence type="ECO:0008006" key="4">
    <source>
        <dbReference type="Google" id="ProtNLM"/>
    </source>
</evidence>
<feature type="transmembrane region" description="Helical" evidence="1">
    <location>
        <begin position="114"/>
        <end position="140"/>
    </location>
</feature>
<name>A0A7I8DAK3_9FIRM</name>
<protein>
    <recommendedName>
        <fullName evidence="4">Zinc ribbon domain-containing protein</fullName>
    </recommendedName>
</protein>
<keyword evidence="1" id="KW-0812">Transmembrane</keyword>
<keyword evidence="3" id="KW-1185">Reference proteome</keyword>
<evidence type="ECO:0000313" key="2">
    <source>
        <dbReference type="EMBL" id="BCI61634.1"/>
    </source>
</evidence>
<dbReference type="AlphaFoldDB" id="A0A7I8DAK3"/>
<accession>A0A7I8DAK3</accession>
<proteinExistence type="predicted"/>
<feature type="transmembrane region" description="Helical" evidence="1">
    <location>
        <begin position="39"/>
        <end position="60"/>
    </location>
</feature>
<dbReference type="RefSeq" id="WP_215533289.1">
    <property type="nucleotide sequence ID" value="NZ_AP023321.1"/>
</dbReference>
<dbReference type="KEGG" id="sman:C12CBH8_22730"/>
<dbReference type="EMBL" id="AP023321">
    <property type="protein sequence ID" value="BCI61634.1"/>
    <property type="molecule type" value="Genomic_DNA"/>
</dbReference>
<evidence type="ECO:0000256" key="1">
    <source>
        <dbReference type="SAM" id="Phobius"/>
    </source>
</evidence>
<reference evidence="3" key="1">
    <citation type="submission" date="2020-07" db="EMBL/GenBank/DDBJ databases">
        <title>Complete genome sequencing of Clostridia bacterium strain 12CBH8.</title>
        <authorList>
            <person name="Sakamoto M."/>
            <person name="Murakami T."/>
            <person name="Mori H."/>
        </authorList>
    </citation>
    <scope>NUCLEOTIDE SEQUENCE [LARGE SCALE GENOMIC DNA]</scope>
    <source>
        <strain evidence="3">12CBH8</strain>
    </source>
</reference>
<sequence>MFFVGIALLLISLVLAIGSQVMLALCIYNDAKARGDQNAVLFAVLSGVLGVIPAIIYLVLRSNSGPDTALMCPNCGVVLPQGASHCPSCGMPHPKARIIPPDANVRSKRAKGLLIGWIVSLVLSIVLIVVSVVFMGMGAFSLAQDYNSNSYHYSYNYNDSLDRYLNDYYY</sequence>
<gene>
    <name evidence="2" type="ORF">C12CBH8_22730</name>
</gene>
<keyword evidence="1" id="KW-1133">Transmembrane helix</keyword>
<dbReference type="Proteomes" id="UP000593890">
    <property type="component" value="Chromosome"/>
</dbReference>
<organism evidence="2 3">
    <name type="scientific">Solibaculum mannosilyticum</name>
    <dbReference type="NCBI Taxonomy" id="2780922"/>
    <lineage>
        <taxon>Bacteria</taxon>
        <taxon>Bacillati</taxon>
        <taxon>Bacillota</taxon>
        <taxon>Clostridia</taxon>
        <taxon>Eubacteriales</taxon>
        <taxon>Oscillospiraceae</taxon>
        <taxon>Solibaculum</taxon>
    </lineage>
</organism>